<organism evidence="1 2">
    <name type="scientific">Clunio marinus</name>
    <dbReference type="NCBI Taxonomy" id="568069"/>
    <lineage>
        <taxon>Eukaryota</taxon>
        <taxon>Metazoa</taxon>
        <taxon>Ecdysozoa</taxon>
        <taxon>Arthropoda</taxon>
        <taxon>Hexapoda</taxon>
        <taxon>Insecta</taxon>
        <taxon>Pterygota</taxon>
        <taxon>Neoptera</taxon>
        <taxon>Endopterygota</taxon>
        <taxon>Diptera</taxon>
        <taxon>Nematocera</taxon>
        <taxon>Chironomoidea</taxon>
        <taxon>Chironomidae</taxon>
        <taxon>Clunio</taxon>
    </lineage>
</organism>
<reference evidence="1 2" key="1">
    <citation type="submission" date="2015-04" db="EMBL/GenBank/DDBJ databases">
        <authorList>
            <person name="Syromyatnikov M.Y."/>
            <person name="Popov V.N."/>
        </authorList>
    </citation>
    <scope>NUCLEOTIDE SEQUENCE [LARGE SCALE GENOMIC DNA]</scope>
</reference>
<dbReference type="AlphaFoldDB" id="A0A1J1IJ35"/>
<dbReference type="Proteomes" id="UP000183832">
    <property type="component" value="Unassembled WGS sequence"/>
</dbReference>
<proteinExistence type="predicted"/>
<dbReference type="EMBL" id="CVRI01000052">
    <property type="protein sequence ID" value="CRK99778.1"/>
    <property type="molecule type" value="Genomic_DNA"/>
</dbReference>
<keyword evidence="2" id="KW-1185">Reference proteome</keyword>
<evidence type="ECO:0000313" key="2">
    <source>
        <dbReference type="Proteomes" id="UP000183832"/>
    </source>
</evidence>
<sequence>MLGMHVFTSNKYGTRPKRLQKLYFTYTSLLSPNSNLCSDFAMISAQILDLVHILITLDGVKLRLTQALECRPLSMIAFRTSFVMKKM</sequence>
<gene>
    <name evidence="1" type="ORF">CLUMA_CG013062</name>
</gene>
<evidence type="ECO:0000313" key="1">
    <source>
        <dbReference type="EMBL" id="CRK99778.1"/>
    </source>
</evidence>
<protein>
    <submittedName>
        <fullName evidence="1">CLUMA_CG013062, isoform A</fullName>
    </submittedName>
</protein>
<name>A0A1J1IJ35_9DIPT</name>
<accession>A0A1J1IJ35</accession>